<gene>
    <name evidence="4 5" type="ordered locus">CAGL0E00495g</name>
</gene>
<dbReference type="AlphaFoldDB" id="Q6FVN5"/>
<dbReference type="SUPFAM" id="SSF141678">
    <property type="entry name" value="MAL13P1.257-like"/>
    <property type="match status" value="1"/>
</dbReference>
<evidence type="ECO:0000256" key="3">
    <source>
        <dbReference type="ARBA" id="ARBA00022833"/>
    </source>
</evidence>
<evidence type="ECO:0000313" key="5">
    <source>
        <dbReference type="EMBL" id="CAG58628.1"/>
    </source>
</evidence>
<dbReference type="HOGENOM" id="CLU_114688_0_0_1"/>
<evidence type="ECO:0000256" key="1">
    <source>
        <dbReference type="ARBA" id="ARBA00007818"/>
    </source>
</evidence>
<keyword evidence="3" id="KW-0862">Zinc</keyword>
<dbReference type="FunCoup" id="Q6FVN5">
    <property type="interactions" value="605"/>
</dbReference>
<dbReference type="InterPro" id="IPR008584">
    <property type="entry name" value="CXXC_Zn-binding_euk"/>
</dbReference>
<dbReference type="InParanoid" id="Q6FVN5"/>
<comment type="similarity">
    <text evidence="1">Belongs to the UPF0587 family.</text>
</comment>
<dbReference type="Proteomes" id="UP000002428">
    <property type="component" value="Chromosome E"/>
</dbReference>
<dbReference type="VEuPathDB" id="FungiDB:CAGL0E00495g"/>
<dbReference type="RefSeq" id="XP_445709.1">
    <property type="nucleotide sequence ID" value="XM_445709.1"/>
</dbReference>
<dbReference type="eggNOG" id="KOG1296">
    <property type="taxonomic scope" value="Eukaryota"/>
</dbReference>
<accession>Q6FVN5</accession>
<reference evidence="5 6" key="1">
    <citation type="journal article" date="2004" name="Nature">
        <title>Genome evolution in yeasts.</title>
        <authorList>
            <consortium name="Genolevures"/>
            <person name="Dujon B."/>
            <person name="Sherman D."/>
            <person name="Fischer G."/>
            <person name="Durrens P."/>
            <person name="Casaregola S."/>
            <person name="Lafontaine I."/>
            <person name="de Montigny J."/>
            <person name="Marck C."/>
            <person name="Neuveglise C."/>
            <person name="Talla E."/>
            <person name="Goffard N."/>
            <person name="Frangeul L."/>
            <person name="Aigle M."/>
            <person name="Anthouard V."/>
            <person name="Babour A."/>
            <person name="Barbe V."/>
            <person name="Barnay S."/>
            <person name="Blanchin S."/>
            <person name="Beckerich J.M."/>
            <person name="Beyne E."/>
            <person name="Bleykasten C."/>
            <person name="Boisrame A."/>
            <person name="Boyer J."/>
            <person name="Cattolico L."/>
            <person name="Confanioleri F."/>
            <person name="de Daruvar A."/>
            <person name="Despons L."/>
            <person name="Fabre E."/>
            <person name="Fairhead C."/>
            <person name="Ferry-Dumazet H."/>
            <person name="Groppi A."/>
            <person name="Hantraye F."/>
            <person name="Hennequin C."/>
            <person name="Jauniaux N."/>
            <person name="Joyet P."/>
            <person name="Kachouri R."/>
            <person name="Kerrest A."/>
            <person name="Koszul R."/>
            <person name="Lemaire M."/>
            <person name="Lesur I."/>
            <person name="Ma L."/>
            <person name="Muller H."/>
            <person name="Nicaud J.M."/>
            <person name="Nikolski M."/>
            <person name="Oztas S."/>
            <person name="Ozier-Kalogeropoulos O."/>
            <person name="Pellenz S."/>
            <person name="Potier S."/>
            <person name="Richard G.F."/>
            <person name="Straub M.L."/>
            <person name="Suleau A."/>
            <person name="Swennene D."/>
            <person name="Tekaia F."/>
            <person name="Wesolowski-Louvel M."/>
            <person name="Westhof E."/>
            <person name="Wirth B."/>
            <person name="Zeniou-Meyer M."/>
            <person name="Zivanovic I."/>
            <person name="Bolotin-Fukuhara M."/>
            <person name="Thierry A."/>
            <person name="Bouchier C."/>
            <person name="Caudron B."/>
            <person name="Scarpelli C."/>
            <person name="Gaillardin C."/>
            <person name="Weissenbach J."/>
            <person name="Wincker P."/>
            <person name="Souciet J.L."/>
        </authorList>
    </citation>
    <scope>NUCLEOTIDE SEQUENCE [LARGE SCALE GENOMIC DNA]</scope>
    <source>
        <strain evidence="6">ATCC 2001 / BCRC 20586 / JCM 3761 / NBRC 0622 / NRRL Y-65 / CBS 138</strain>
    </source>
</reference>
<evidence type="ECO:0000313" key="4">
    <source>
        <dbReference type="CGD" id="CAL0128686"/>
    </source>
</evidence>
<dbReference type="CGD" id="CAL0128686">
    <property type="gene designation" value="CAGL0E00495g"/>
</dbReference>
<dbReference type="GO" id="GO:0008270">
    <property type="term" value="F:zinc ion binding"/>
    <property type="evidence" value="ECO:0007669"/>
    <property type="project" value="TreeGrafter"/>
</dbReference>
<dbReference type="KEGG" id="cgr:2887528"/>
<keyword evidence="2" id="KW-0479">Metal-binding</keyword>
<dbReference type="Pfam" id="PF05907">
    <property type="entry name" value="CXXC_Zn-b_euk"/>
    <property type="match status" value="1"/>
</dbReference>
<dbReference type="PANTHER" id="PTHR12857:SF0">
    <property type="entry name" value="CXXC MOTIF CONTAINING ZINC BINDING PROTEIN"/>
    <property type="match status" value="1"/>
</dbReference>
<dbReference type="OMA" id="TAHFVWR"/>
<keyword evidence="6" id="KW-1185">Reference proteome</keyword>
<dbReference type="EMBL" id="CR380951">
    <property type="protein sequence ID" value="CAG58628.1"/>
    <property type="molecule type" value="Genomic_DNA"/>
</dbReference>
<dbReference type="PANTHER" id="PTHR12857">
    <property type="entry name" value="CXXC MOTIF CONTAINING ZINC BINDING PROTEIN"/>
    <property type="match status" value="1"/>
</dbReference>
<organism evidence="5 6">
    <name type="scientific">Candida glabrata (strain ATCC 2001 / BCRC 20586 / JCM 3761 / NBRC 0622 / NRRL Y-65 / CBS 138)</name>
    <name type="common">Yeast</name>
    <name type="synonym">Nakaseomyces glabratus</name>
    <dbReference type="NCBI Taxonomy" id="284593"/>
    <lineage>
        <taxon>Eukaryota</taxon>
        <taxon>Fungi</taxon>
        <taxon>Dikarya</taxon>
        <taxon>Ascomycota</taxon>
        <taxon>Saccharomycotina</taxon>
        <taxon>Saccharomycetes</taxon>
        <taxon>Saccharomycetales</taxon>
        <taxon>Saccharomycetaceae</taxon>
        <taxon>Nakaseomyces</taxon>
    </lineage>
</organism>
<sequence>MLYLSMSGTLSENIVRVYPRDTEQSIAEYSFDITCTHCREAHGSPVFINAYEKHEMAGSRGETSFTMKCKFCGNEMSINLSHFEEALWNSEAESYDSGSITTSRKKHGIKNVSGNAGLLLQLDCRGCDISKFNPQNITFVVELQQGKMECIIEEGEDEWYDYDDNQGEEVSITEIKFDIIKGK</sequence>
<evidence type="ECO:0000313" key="6">
    <source>
        <dbReference type="Proteomes" id="UP000002428"/>
    </source>
</evidence>
<proteinExistence type="inferred from homology"/>
<name>Q6FVN5_CANGA</name>
<protein>
    <submittedName>
        <fullName evidence="5">Uncharacterized protein</fullName>
    </submittedName>
</protein>
<evidence type="ECO:0000256" key="2">
    <source>
        <dbReference type="ARBA" id="ARBA00022723"/>
    </source>
</evidence>